<dbReference type="InterPro" id="IPR003593">
    <property type="entry name" value="AAA+_ATPase"/>
</dbReference>
<keyword evidence="2" id="KW-0812">Transmembrane</keyword>
<reference evidence="4 5" key="1">
    <citation type="submission" date="2019-08" db="EMBL/GenBank/DDBJ databases">
        <title>Draft genome analysis of Rheinheimera tangshanensis isolated from the roots of fresh rice plants (Oryza sativa).</title>
        <authorList>
            <person name="Yu Q."/>
            <person name="Qi Y."/>
            <person name="Zhang H."/>
            <person name="Pu J."/>
        </authorList>
    </citation>
    <scope>NUCLEOTIDE SEQUENCE [LARGE SCALE GENOMIC DNA]</scope>
    <source>
        <strain evidence="4 5">JA3-B52</strain>
    </source>
</reference>
<proteinExistence type="predicted"/>
<dbReference type="OrthoDB" id="6189127at2"/>
<gene>
    <name evidence="4" type="ORF">FU839_08725</name>
</gene>
<organism evidence="4 5">
    <name type="scientific">Rheinheimera tangshanensis</name>
    <dbReference type="NCBI Taxonomy" id="400153"/>
    <lineage>
        <taxon>Bacteria</taxon>
        <taxon>Pseudomonadati</taxon>
        <taxon>Pseudomonadota</taxon>
        <taxon>Gammaproteobacteria</taxon>
        <taxon>Chromatiales</taxon>
        <taxon>Chromatiaceae</taxon>
        <taxon>Rheinheimera</taxon>
    </lineage>
</organism>
<keyword evidence="2" id="KW-1133">Transmembrane helix</keyword>
<protein>
    <recommendedName>
        <fullName evidence="3">SPOR domain-containing protein</fullName>
    </recommendedName>
</protein>
<dbReference type="AlphaFoldDB" id="A0A5C8M0P1"/>
<feature type="region of interest" description="Disordered" evidence="1">
    <location>
        <begin position="441"/>
        <end position="460"/>
    </location>
</feature>
<dbReference type="GO" id="GO:0042834">
    <property type="term" value="F:peptidoglycan binding"/>
    <property type="evidence" value="ECO:0007669"/>
    <property type="project" value="InterPro"/>
</dbReference>
<evidence type="ECO:0000313" key="5">
    <source>
        <dbReference type="Proteomes" id="UP000321814"/>
    </source>
</evidence>
<dbReference type="SMART" id="SM00382">
    <property type="entry name" value="AAA"/>
    <property type="match status" value="1"/>
</dbReference>
<feature type="compositionally biased region" description="Low complexity" evidence="1">
    <location>
        <begin position="446"/>
        <end position="460"/>
    </location>
</feature>
<feature type="region of interest" description="Disordered" evidence="1">
    <location>
        <begin position="359"/>
        <end position="408"/>
    </location>
</feature>
<keyword evidence="5" id="KW-1185">Reference proteome</keyword>
<feature type="transmembrane region" description="Helical" evidence="2">
    <location>
        <begin position="293"/>
        <end position="312"/>
    </location>
</feature>
<evidence type="ECO:0000313" key="4">
    <source>
        <dbReference type="EMBL" id="TXK81192.1"/>
    </source>
</evidence>
<keyword evidence="2" id="KW-0472">Membrane</keyword>
<feature type="compositionally biased region" description="Polar residues" evidence="1">
    <location>
        <begin position="361"/>
        <end position="374"/>
    </location>
</feature>
<feature type="domain" description="SPOR" evidence="3">
    <location>
        <begin position="513"/>
        <end position="590"/>
    </location>
</feature>
<dbReference type="Proteomes" id="UP000321814">
    <property type="component" value="Unassembled WGS sequence"/>
</dbReference>
<dbReference type="PROSITE" id="PS51724">
    <property type="entry name" value="SPOR"/>
    <property type="match status" value="1"/>
</dbReference>
<dbReference type="EMBL" id="VRLR01000004">
    <property type="protein sequence ID" value="TXK81192.1"/>
    <property type="molecule type" value="Genomic_DNA"/>
</dbReference>
<evidence type="ECO:0000256" key="1">
    <source>
        <dbReference type="SAM" id="MobiDB-lite"/>
    </source>
</evidence>
<dbReference type="Gene3D" id="3.40.50.300">
    <property type="entry name" value="P-loop containing nucleotide triphosphate hydrolases"/>
    <property type="match status" value="1"/>
</dbReference>
<dbReference type="Pfam" id="PF05036">
    <property type="entry name" value="SPOR"/>
    <property type="match status" value="1"/>
</dbReference>
<dbReference type="SUPFAM" id="SSF52540">
    <property type="entry name" value="P-loop containing nucleoside triphosphate hydrolases"/>
    <property type="match status" value="1"/>
</dbReference>
<dbReference type="InterPro" id="IPR036680">
    <property type="entry name" value="SPOR-like_sf"/>
</dbReference>
<feature type="region of interest" description="Disordered" evidence="1">
    <location>
        <begin position="478"/>
        <end position="502"/>
    </location>
</feature>
<evidence type="ECO:0000256" key="2">
    <source>
        <dbReference type="SAM" id="Phobius"/>
    </source>
</evidence>
<dbReference type="Gene3D" id="3.30.70.1070">
    <property type="entry name" value="Sporulation related repeat"/>
    <property type="match status" value="1"/>
</dbReference>
<evidence type="ECO:0000259" key="3">
    <source>
        <dbReference type="PROSITE" id="PS51724"/>
    </source>
</evidence>
<accession>A0A5C8M0P1</accession>
<name>A0A5C8M0P1_9GAMM</name>
<comment type="caution">
    <text evidence="4">The sequence shown here is derived from an EMBL/GenBank/DDBJ whole genome shotgun (WGS) entry which is preliminary data.</text>
</comment>
<sequence>MSKQALQQRLTQYSGLLASQRQLLQRLLLQLEFNQPDRLQLVGSSGSGKSTLILTLAEICSEQFNVALLQADASLAPVDVLKVMQQQWIGAVATPRTLSEFVAQFNKAEQYLLLIDDADQLSEASWKLIQQLPVSVFVSCLKAKTDIRLAMNIPAFTEAEAAELLEPYNLVGREQRERIEDCAGDLHLLLHGLNATPPRKVAPAPKPKAEPAVSPLAFSAREESNAPVFVASAADNSFEFDVKDNPLGLRATDSADDQPSFSIETERRTDYSSRTVQQQTSAKQASGQFFSPFLVLSIGFGLIAAVVMFWLWTEQQFRQPIADDMVPYYPSSTETSAAARLQQDRQFEPTVEIKQELPADVTSTARPNATGSTKADTDADDQGMPQMAMGKTSDAASMTVQQEVDKDENGLPQKQIVSTMTIESEPMREQPVIPALPAAGEETVVTEPEPQAAATPAQQQAADVVTEQNDLVAEMAADAAETVPEPEPTPAPAVTDTQASDSSAAHDATVLLGMLPDTVAIQLGVFSQEAAAKKFLQKYSSLNLQLYKRQQQGKTQFVVVSASYVNGGAARQQVKSLPEELRQQTPFVKPLSDIQREIRSANAN</sequence>
<feature type="region of interest" description="Disordered" evidence="1">
    <location>
        <begin position="248"/>
        <end position="273"/>
    </location>
</feature>
<dbReference type="RefSeq" id="WP_147904048.1">
    <property type="nucleotide sequence ID" value="NZ_BAAAGC010000007.1"/>
</dbReference>
<dbReference type="InterPro" id="IPR007730">
    <property type="entry name" value="SPOR-like_dom"/>
</dbReference>
<dbReference type="InterPro" id="IPR027417">
    <property type="entry name" value="P-loop_NTPase"/>
</dbReference>